<name>G9YLI7_FLAPL</name>
<organism evidence="1 2">
    <name type="scientific">Flavonifractor plautii ATCC 29863</name>
    <dbReference type="NCBI Taxonomy" id="411475"/>
    <lineage>
        <taxon>Bacteria</taxon>
        <taxon>Bacillati</taxon>
        <taxon>Bacillota</taxon>
        <taxon>Clostridia</taxon>
        <taxon>Eubacteriales</taxon>
        <taxon>Oscillospiraceae</taxon>
        <taxon>Flavonifractor</taxon>
    </lineage>
</organism>
<gene>
    <name evidence="1" type="ORF">HMPREF0372_00353</name>
</gene>
<dbReference type="PATRIC" id="fig|411475.3.peg.299"/>
<comment type="caution">
    <text evidence="1">The sequence shown here is derived from an EMBL/GenBank/DDBJ whole genome shotgun (WGS) entry which is preliminary data.</text>
</comment>
<dbReference type="Proteomes" id="UP000004459">
    <property type="component" value="Unassembled WGS sequence"/>
</dbReference>
<sequence>MYYSYQHEDSDFLVGDTVILVVQRYAEEKKQMYGKILSKW</sequence>
<evidence type="ECO:0000313" key="1">
    <source>
        <dbReference type="EMBL" id="EHM54756.1"/>
    </source>
</evidence>
<dbReference type="HOGENOM" id="CLU_3290026_0_0_9"/>
<accession>G9YLI7</accession>
<reference evidence="1 2" key="1">
    <citation type="submission" date="2011-08" db="EMBL/GenBank/DDBJ databases">
        <authorList>
            <person name="Weinstock G."/>
            <person name="Sodergren E."/>
            <person name="Clifton S."/>
            <person name="Fulton L."/>
            <person name="Fulton B."/>
            <person name="Courtney L."/>
            <person name="Fronick C."/>
            <person name="Harrison M."/>
            <person name="Strong C."/>
            <person name="Farmer C."/>
            <person name="Delahaunty K."/>
            <person name="Markovic C."/>
            <person name="Hall O."/>
            <person name="Minx P."/>
            <person name="Tomlinson C."/>
            <person name="Mitreva M."/>
            <person name="Hou S."/>
            <person name="Chen J."/>
            <person name="Wollam A."/>
            <person name="Pepin K.H."/>
            <person name="Johnson M."/>
            <person name="Bhonagiri V."/>
            <person name="Zhang X."/>
            <person name="Suruliraj S."/>
            <person name="Warren W."/>
            <person name="Chinwalla A."/>
            <person name="Mardis E.R."/>
            <person name="Wilson R.K."/>
        </authorList>
    </citation>
    <scope>NUCLEOTIDE SEQUENCE [LARGE SCALE GENOMIC DNA]</scope>
    <source>
        <strain evidence="1 2">ATCC 29863</strain>
    </source>
</reference>
<dbReference type="AlphaFoldDB" id="G9YLI7"/>
<dbReference type="EMBL" id="AGCK01000025">
    <property type="protein sequence ID" value="EHM54756.1"/>
    <property type="molecule type" value="Genomic_DNA"/>
</dbReference>
<proteinExistence type="predicted"/>
<protein>
    <submittedName>
        <fullName evidence="1">Uncharacterized protein</fullName>
    </submittedName>
</protein>
<evidence type="ECO:0000313" key="2">
    <source>
        <dbReference type="Proteomes" id="UP000004459"/>
    </source>
</evidence>